<name>A0AAP0B3H5_9ASPA</name>
<dbReference type="AlphaFoldDB" id="A0AAP0B3H5"/>
<sequence length="244" mass="26578">MREKCKLDGPEKTNLPCPSSLLAHVGVQNLAPCAFPVLLFAIPRMQTAIMVQPLHPIKSTLLQPGGLIQPHCIALLTALFPGQPLQPLFAACCFPSPVPFYPSSLPVHAVTVKQLGLASEHVEIRVPSPKRNEVLLKLEAASLNPVDWKTQKGNLRLLFPPKFPFIPEGERCSAEWLLAEFGRLESKAGRLGNRAARVGTRRGCGLASGLVHLAKFVSHEPVDSSECWSLRLWSASTAVVYSRG</sequence>
<protein>
    <submittedName>
        <fullName evidence="1">Uncharacterized protein</fullName>
    </submittedName>
</protein>
<gene>
    <name evidence="1" type="ORF">KSP39_PZI018824</name>
</gene>
<dbReference type="SUPFAM" id="SSF50129">
    <property type="entry name" value="GroES-like"/>
    <property type="match status" value="1"/>
</dbReference>
<evidence type="ECO:0000313" key="2">
    <source>
        <dbReference type="Proteomes" id="UP001418222"/>
    </source>
</evidence>
<comment type="caution">
    <text evidence="1">The sequence shown here is derived from an EMBL/GenBank/DDBJ whole genome shotgun (WGS) entry which is preliminary data.</text>
</comment>
<evidence type="ECO:0000313" key="1">
    <source>
        <dbReference type="EMBL" id="KAK8926284.1"/>
    </source>
</evidence>
<dbReference type="InterPro" id="IPR011032">
    <property type="entry name" value="GroES-like_sf"/>
</dbReference>
<dbReference type="InterPro" id="IPR052733">
    <property type="entry name" value="Chloroplast_QOR"/>
</dbReference>
<dbReference type="Proteomes" id="UP001418222">
    <property type="component" value="Unassembled WGS sequence"/>
</dbReference>
<dbReference type="PANTHER" id="PTHR44013:SF1">
    <property type="entry name" value="ZINC-TYPE ALCOHOL DEHYDROGENASE-LIKE PROTEIN C16A3.02C"/>
    <property type="match status" value="1"/>
</dbReference>
<proteinExistence type="predicted"/>
<dbReference type="Gene3D" id="3.90.180.10">
    <property type="entry name" value="Medium-chain alcohol dehydrogenases, catalytic domain"/>
    <property type="match status" value="1"/>
</dbReference>
<reference evidence="1 2" key="1">
    <citation type="journal article" date="2022" name="Nat. Plants">
        <title>Genomes of leafy and leafless Platanthera orchids illuminate the evolution of mycoheterotrophy.</title>
        <authorList>
            <person name="Li M.H."/>
            <person name="Liu K.W."/>
            <person name="Li Z."/>
            <person name="Lu H.C."/>
            <person name="Ye Q.L."/>
            <person name="Zhang D."/>
            <person name="Wang J.Y."/>
            <person name="Li Y.F."/>
            <person name="Zhong Z.M."/>
            <person name="Liu X."/>
            <person name="Yu X."/>
            <person name="Liu D.K."/>
            <person name="Tu X.D."/>
            <person name="Liu B."/>
            <person name="Hao Y."/>
            <person name="Liao X.Y."/>
            <person name="Jiang Y.T."/>
            <person name="Sun W.H."/>
            <person name="Chen J."/>
            <person name="Chen Y.Q."/>
            <person name="Ai Y."/>
            <person name="Zhai J.W."/>
            <person name="Wu S.S."/>
            <person name="Zhou Z."/>
            <person name="Hsiao Y.Y."/>
            <person name="Wu W.L."/>
            <person name="Chen Y.Y."/>
            <person name="Lin Y.F."/>
            <person name="Hsu J.L."/>
            <person name="Li C.Y."/>
            <person name="Wang Z.W."/>
            <person name="Zhao X."/>
            <person name="Zhong W.Y."/>
            <person name="Ma X.K."/>
            <person name="Ma L."/>
            <person name="Huang J."/>
            <person name="Chen G.Z."/>
            <person name="Huang M.Z."/>
            <person name="Huang L."/>
            <person name="Peng D.H."/>
            <person name="Luo Y.B."/>
            <person name="Zou S.Q."/>
            <person name="Chen S.P."/>
            <person name="Lan S."/>
            <person name="Tsai W.C."/>
            <person name="Van de Peer Y."/>
            <person name="Liu Z.J."/>
        </authorList>
    </citation>
    <scope>NUCLEOTIDE SEQUENCE [LARGE SCALE GENOMIC DNA]</scope>
    <source>
        <strain evidence="1">Lor287</strain>
    </source>
</reference>
<keyword evidence="2" id="KW-1185">Reference proteome</keyword>
<accession>A0AAP0B3H5</accession>
<organism evidence="1 2">
    <name type="scientific">Platanthera zijinensis</name>
    <dbReference type="NCBI Taxonomy" id="2320716"/>
    <lineage>
        <taxon>Eukaryota</taxon>
        <taxon>Viridiplantae</taxon>
        <taxon>Streptophyta</taxon>
        <taxon>Embryophyta</taxon>
        <taxon>Tracheophyta</taxon>
        <taxon>Spermatophyta</taxon>
        <taxon>Magnoliopsida</taxon>
        <taxon>Liliopsida</taxon>
        <taxon>Asparagales</taxon>
        <taxon>Orchidaceae</taxon>
        <taxon>Orchidoideae</taxon>
        <taxon>Orchideae</taxon>
        <taxon>Orchidinae</taxon>
        <taxon>Platanthera</taxon>
    </lineage>
</organism>
<dbReference type="EMBL" id="JBBWWQ010000016">
    <property type="protein sequence ID" value="KAK8926284.1"/>
    <property type="molecule type" value="Genomic_DNA"/>
</dbReference>
<dbReference type="PANTHER" id="PTHR44013">
    <property type="entry name" value="ZINC-TYPE ALCOHOL DEHYDROGENASE-LIKE PROTEIN C16A3.02C"/>
    <property type="match status" value="1"/>
</dbReference>